<evidence type="ECO:0000313" key="3">
    <source>
        <dbReference type="Proteomes" id="UP001596108"/>
    </source>
</evidence>
<protein>
    <recommendedName>
        <fullName evidence="4">DUF2178 domain-containing protein</fullName>
    </recommendedName>
</protein>
<dbReference type="EMBL" id="JBHSNC010000031">
    <property type="protein sequence ID" value="MFC5529829.1"/>
    <property type="molecule type" value="Genomic_DNA"/>
</dbReference>
<sequence>MLVSYQEKKHTVSLISSFVIFGIYSWIVYLRYNDANLEGTELMRTWGAIILILIPISMVARIIIEIAFVIGNRIATKEKEPTFADELDKLIELKAMRVSYFAFIIGFLLAMGSLVMDMKPSAMFVILFLSGFLSEAVGIVWRLYLYRKGV</sequence>
<evidence type="ECO:0000256" key="1">
    <source>
        <dbReference type="SAM" id="Phobius"/>
    </source>
</evidence>
<accession>A0ABW0QXV9</accession>
<comment type="caution">
    <text evidence="2">The sequence shown here is derived from an EMBL/GenBank/DDBJ whole genome shotgun (WGS) entry which is preliminary data.</text>
</comment>
<proteinExistence type="predicted"/>
<reference evidence="3" key="1">
    <citation type="journal article" date="2019" name="Int. J. Syst. Evol. Microbiol.">
        <title>The Global Catalogue of Microorganisms (GCM) 10K type strain sequencing project: providing services to taxonomists for standard genome sequencing and annotation.</title>
        <authorList>
            <consortium name="The Broad Institute Genomics Platform"/>
            <consortium name="The Broad Institute Genome Sequencing Center for Infectious Disease"/>
            <person name="Wu L."/>
            <person name="Ma J."/>
        </authorList>
    </citation>
    <scope>NUCLEOTIDE SEQUENCE [LARGE SCALE GENOMIC DNA]</scope>
    <source>
        <strain evidence="3">CGMCC 1.18578</strain>
    </source>
</reference>
<evidence type="ECO:0000313" key="2">
    <source>
        <dbReference type="EMBL" id="MFC5529829.1"/>
    </source>
</evidence>
<feature type="transmembrane region" description="Helical" evidence="1">
    <location>
        <begin position="122"/>
        <end position="145"/>
    </location>
</feature>
<gene>
    <name evidence="2" type="ORF">ACFPQ4_10275</name>
</gene>
<feature type="transmembrane region" description="Helical" evidence="1">
    <location>
        <begin position="98"/>
        <end position="116"/>
    </location>
</feature>
<keyword evidence="3" id="KW-1185">Reference proteome</keyword>
<feature type="transmembrane region" description="Helical" evidence="1">
    <location>
        <begin position="12"/>
        <end position="29"/>
    </location>
</feature>
<dbReference type="RefSeq" id="WP_378111751.1">
    <property type="nucleotide sequence ID" value="NZ_JBHSNC010000031.1"/>
</dbReference>
<name>A0ABW0QXV9_9BACL</name>
<organism evidence="2 3">
    <name type="scientific">Cohnella yongneupensis</name>
    <dbReference type="NCBI Taxonomy" id="425006"/>
    <lineage>
        <taxon>Bacteria</taxon>
        <taxon>Bacillati</taxon>
        <taxon>Bacillota</taxon>
        <taxon>Bacilli</taxon>
        <taxon>Bacillales</taxon>
        <taxon>Paenibacillaceae</taxon>
        <taxon>Cohnella</taxon>
    </lineage>
</organism>
<feature type="transmembrane region" description="Helical" evidence="1">
    <location>
        <begin position="49"/>
        <end position="70"/>
    </location>
</feature>
<keyword evidence="1" id="KW-0812">Transmembrane</keyword>
<dbReference type="Proteomes" id="UP001596108">
    <property type="component" value="Unassembled WGS sequence"/>
</dbReference>
<evidence type="ECO:0008006" key="4">
    <source>
        <dbReference type="Google" id="ProtNLM"/>
    </source>
</evidence>
<keyword evidence="1" id="KW-0472">Membrane</keyword>
<keyword evidence="1" id="KW-1133">Transmembrane helix</keyword>